<dbReference type="Proteomes" id="UP000735302">
    <property type="component" value="Unassembled WGS sequence"/>
</dbReference>
<dbReference type="AlphaFoldDB" id="A0AAV4CBB6"/>
<protein>
    <submittedName>
        <fullName evidence="2">Uncharacterized protein</fullName>
    </submittedName>
</protein>
<accession>A0AAV4CBB6</accession>
<sequence length="106" mass="11650">MKPCNTSTKKICLVKDFDELHIGCMYLACPQHDDLRLSGPPPGQEASSGARTRNRRVPADLRADSLSTVPPTLSKLHNVSASSRVIRHAILTLALKLPRGEKYVCK</sequence>
<evidence type="ECO:0000313" key="3">
    <source>
        <dbReference type="Proteomes" id="UP000735302"/>
    </source>
</evidence>
<reference evidence="2 3" key="1">
    <citation type="journal article" date="2021" name="Elife">
        <title>Chloroplast acquisition without the gene transfer in kleptoplastic sea slugs, Plakobranchus ocellatus.</title>
        <authorList>
            <person name="Maeda T."/>
            <person name="Takahashi S."/>
            <person name="Yoshida T."/>
            <person name="Shimamura S."/>
            <person name="Takaki Y."/>
            <person name="Nagai Y."/>
            <person name="Toyoda A."/>
            <person name="Suzuki Y."/>
            <person name="Arimoto A."/>
            <person name="Ishii H."/>
            <person name="Satoh N."/>
            <person name="Nishiyama T."/>
            <person name="Hasebe M."/>
            <person name="Maruyama T."/>
            <person name="Minagawa J."/>
            <person name="Obokata J."/>
            <person name="Shigenobu S."/>
        </authorList>
    </citation>
    <scope>NUCLEOTIDE SEQUENCE [LARGE SCALE GENOMIC DNA]</scope>
</reference>
<keyword evidence="3" id="KW-1185">Reference proteome</keyword>
<evidence type="ECO:0000256" key="1">
    <source>
        <dbReference type="SAM" id="MobiDB-lite"/>
    </source>
</evidence>
<gene>
    <name evidence="2" type="ORF">PoB_005521500</name>
</gene>
<dbReference type="EMBL" id="BLXT01006082">
    <property type="protein sequence ID" value="GFO28710.1"/>
    <property type="molecule type" value="Genomic_DNA"/>
</dbReference>
<name>A0AAV4CBB6_9GAST</name>
<organism evidence="2 3">
    <name type="scientific">Plakobranchus ocellatus</name>
    <dbReference type="NCBI Taxonomy" id="259542"/>
    <lineage>
        <taxon>Eukaryota</taxon>
        <taxon>Metazoa</taxon>
        <taxon>Spiralia</taxon>
        <taxon>Lophotrochozoa</taxon>
        <taxon>Mollusca</taxon>
        <taxon>Gastropoda</taxon>
        <taxon>Heterobranchia</taxon>
        <taxon>Euthyneura</taxon>
        <taxon>Panpulmonata</taxon>
        <taxon>Sacoglossa</taxon>
        <taxon>Placobranchoidea</taxon>
        <taxon>Plakobranchidae</taxon>
        <taxon>Plakobranchus</taxon>
    </lineage>
</organism>
<feature type="region of interest" description="Disordered" evidence="1">
    <location>
        <begin position="36"/>
        <end position="68"/>
    </location>
</feature>
<comment type="caution">
    <text evidence="2">The sequence shown here is derived from an EMBL/GenBank/DDBJ whole genome shotgun (WGS) entry which is preliminary data.</text>
</comment>
<proteinExistence type="predicted"/>
<evidence type="ECO:0000313" key="2">
    <source>
        <dbReference type="EMBL" id="GFO28710.1"/>
    </source>
</evidence>